<evidence type="ECO:0000313" key="2">
    <source>
        <dbReference type="Proteomes" id="UP000267606"/>
    </source>
</evidence>
<evidence type="ECO:0000313" key="3">
    <source>
        <dbReference type="WBParaSite" id="OFLC_0000720301-mRNA-1"/>
    </source>
</evidence>
<dbReference type="WBParaSite" id="OFLC_0000720301-mRNA-1">
    <property type="protein sequence ID" value="OFLC_0000720301-mRNA-1"/>
    <property type="gene ID" value="OFLC_0000720301"/>
</dbReference>
<accession>A0A183HI92</accession>
<gene>
    <name evidence="1" type="ORF">OFLC_LOCUS7204</name>
</gene>
<organism evidence="3">
    <name type="scientific">Onchocerca flexuosa</name>
    <dbReference type="NCBI Taxonomy" id="387005"/>
    <lineage>
        <taxon>Eukaryota</taxon>
        <taxon>Metazoa</taxon>
        <taxon>Ecdysozoa</taxon>
        <taxon>Nematoda</taxon>
        <taxon>Chromadorea</taxon>
        <taxon>Rhabditida</taxon>
        <taxon>Spirurina</taxon>
        <taxon>Spiruromorpha</taxon>
        <taxon>Filarioidea</taxon>
        <taxon>Onchocercidae</taxon>
        <taxon>Onchocerca</taxon>
    </lineage>
</organism>
<sequence length="94" mass="11094">MHKMPITSDNVQVDRIFRPRRAPTFVAIIFLVSAWFANEVALAWAHDRIPRGEMLPLPDLWFSLFPEVRSLLFYENLKYKNDNLIRLLSQSVLH</sequence>
<protein>
    <submittedName>
        <fullName evidence="3">ABC transporter permease</fullName>
    </submittedName>
</protein>
<reference evidence="3" key="1">
    <citation type="submission" date="2016-06" db="UniProtKB">
        <authorList>
            <consortium name="WormBaseParasite"/>
        </authorList>
    </citation>
    <scope>IDENTIFICATION</scope>
</reference>
<dbReference type="Proteomes" id="UP000267606">
    <property type="component" value="Unassembled WGS sequence"/>
</dbReference>
<keyword evidence="2" id="KW-1185">Reference proteome</keyword>
<dbReference type="EMBL" id="UZAJ01007360">
    <property type="protein sequence ID" value="VDO49814.1"/>
    <property type="molecule type" value="Genomic_DNA"/>
</dbReference>
<name>A0A183HI92_9BILA</name>
<evidence type="ECO:0000313" key="1">
    <source>
        <dbReference type="EMBL" id="VDO49814.1"/>
    </source>
</evidence>
<dbReference type="STRING" id="387005.A0A183HI92"/>
<reference evidence="1 2" key="2">
    <citation type="submission" date="2018-11" db="EMBL/GenBank/DDBJ databases">
        <authorList>
            <consortium name="Pathogen Informatics"/>
        </authorList>
    </citation>
    <scope>NUCLEOTIDE SEQUENCE [LARGE SCALE GENOMIC DNA]</scope>
</reference>
<proteinExistence type="predicted"/>
<dbReference type="AlphaFoldDB" id="A0A183HI92"/>